<keyword evidence="4" id="KW-0804">Transcription</keyword>
<dbReference type="InterPro" id="IPR000847">
    <property type="entry name" value="LysR_HTH_N"/>
</dbReference>
<dbReference type="InterPro" id="IPR005119">
    <property type="entry name" value="LysR_subst-bd"/>
</dbReference>
<dbReference type="PROSITE" id="PS50931">
    <property type="entry name" value="HTH_LYSR"/>
    <property type="match status" value="1"/>
</dbReference>
<protein>
    <submittedName>
        <fullName evidence="6">Transcriptional regulator</fullName>
    </submittedName>
</protein>
<keyword evidence="7" id="KW-1185">Reference proteome</keyword>
<evidence type="ECO:0000256" key="3">
    <source>
        <dbReference type="ARBA" id="ARBA00023125"/>
    </source>
</evidence>
<evidence type="ECO:0000259" key="5">
    <source>
        <dbReference type="PROSITE" id="PS50931"/>
    </source>
</evidence>
<dbReference type="AlphaFoldDB" id="A0A917MLN0"/>
<reference evidence="6" key="2">
    <citation type="submission" date="2020-09" db="EMBL/GenBank/DDBJ databases">
        <authorList>
            <person name="Sun Q."/>
            <person name="Zhou Y."/>
        </authorList>
    </citation>
    <scope>NUCLEOTIDE SEQUENCE</scope>
    <source>
        <strain evidence="6">CGMCC 1.15794</strain>
    </source>
</reference>
<organism evidence="6 7">
    <name type="scientific">Microbacterium album</name>
    <dbReference type="NCBI Taxonomy" id="2053191"/>
    <lineage>
        <taxon>Bacteria</taxon>
        <taxon>Bacillati</taxon>
        <taxon>Actinomycetota</taxon>
        <taxon>Actinomycetes</taxon>
        <taxon>Micrococcales</taxon>
        <taxon>Microbacteriaceae</taxon>
        <taxon>Microbacterium</taxon>
    </lineage>
</organism>
<dbReference type="InterPro" id="IPR036388">
    <property type="entry name" value="WH-like_DNA-bd_sf"/>
</dbReference>
<dbReference type="InterPro" id="IPR050950">
    <property type="entry name" value="HTH-type_LysR_regulators"/>
</dbReference>
<comment type="similarity">
    <text evidence="1">Belongs to the LysR transcriptional regulatory family.</text>
</comment>
<dbReference type="GO" id="GO:0003677">
    <property type="term" value="F:DNA binding"/>
    <property type="evidence" value="ECO:0007669"/>
    <property type="project" value="UniProtKB-KW"/>
</dbReference>
<dbReference type="RefSeq" id="WP_188755619.1">
    <property type="nucleotide sequence ID" value="NZ_BMJY01000004.1"/>
</dbReference>
<dbReference type="Pfam" id="PF00126">
    <property type="entry name" value="HTH_1"/>
    <property type="match status" value="1"/>
</dbReference>
<proteinExistence type="inferred from homology"/>
<dbReference type="InterPro" id="IPR036390">
    <property type="entry name" value="WH_DNA-bd_sf"/>
</dbReference>
<evidence type="ECO:0000256" key="2">
    <source>
        <dbReference type="ARBA" id="ARBA00023015"/>
    </source>
</evidence>
<dbReference type="SUPFAM" id="SSF46785">
    <property type="entry name" value="Winged helix' DNA-binding domain"/>
    <property type="match status" value="1"/>
</dbReference>
<dbReference type="SUPFAM" id="SSF53850">
    <property type="entry name" value="Periplasmic binding protein-like II"/>
    <property type="match status" value="1"/>
</dbReference>
<reference evidence="6" key="1">
    <citation type="journal article" date="2014" name="Int. J. Syst. Evol. Microbiol.">
        <title>Complete genome sequence of Corynebacterium casei LMG S-19264T (=DSM 44701T), isolated from a smear-ripened cheese.</title>
        <authorList>
            <consortium name="US DOE Joint Genome Institute (JGI-PGF)"/>
            <person name="Walter F."/>
            <person name="Albersmeier A."/>
            <person name="Kalinowski J."/>
            <person name="Ruckert C."/>
        </authorList>
    </citation>
    <scope>NUCLEOTIDE SEQUENCE</scope>
    <source>
        <strain evidence="6">CGMCC 1.15794</strain>
    </source>
</reference>
<comment type="caution">
    <text evidence="6">The sequence shown here is derived from an EMBL/GenBank/DDBJ whole genome shotgun (WGS) entry which is preliminary data.</text>
</comment>
<dbReference type="Proteomes" id="UP000657592">
    <property type="component" value="Unassembled WGS sequence"/>
</dbReference>
<feature type="domain" description="HTH lysR-type" evidence="5">
    <location>
        <begin position="16"/>
        <end position="74"/>
    </location>
</feature>
<evidence type="ECO:0000313" key="6">
    <source>
        <dbReference type="EMBL" id="GGH41933.1"/>
    </source>
</evidence>
<dbReference type="GO" id="GO:0003700">
    <property type="term" value="F:DNA-binding transcription factor activity"/>
    <property type="evidence" value="ECO:0007669"/>
    <property type="project" value="InterPro"/>
</dbReference>
<keyword evidence="3" id="KW-0238">DNA-binding</keyword>
<evidence type="ECO:0000313" key="7">
    <source>
        <dbReference type="Proteomes" id="UP000657592"/>
    </source>
</evidence>
<evidence type="ECO:0000256" key="1">
    <source>
        <dbReference type="ARBA" id="ARBA00009437"/>
    </source>
</evidence>
<sequence length="313" mass="33984">MWEAEALLVSDARGELTLRQLAHFLAAAEEGTIVGAARRLKFSPSAVSASITELERALGAELCIRRRAQGLSLTPTGRLVAARARRLLREVAELGYAVRGDGTALAGPLVVGCFVTLAANHLPRILGEFEQLHPRVTVDFVVGAQDELVRDLGSGAIDVAIMYDIGDMERIDSFTLHDARGYALFGAGHPLADAEMVTLEELAPMPLVLYDQTPSTRYAMAMFEARGVTPNVRHRTHAFELTRSVVARSDTAYAVLVQRPANKLSYEGLPIIEKEITPAPPAVPVVFAWARDAELSSRALAMADLVRKLYDVT</sequence>
<dbReference type="Gene3D" id="3.40.190.10">
    <property type="entry name" value="Periplasmic binding protein-like II"/>
    <property type="match status" value="2"/>
</dbReference>
<keyword evidence="2" id="KW-0805">Transcription regulation</keyword>
<evidence type="ECO:0000256" key="4">
    <source>
        <dbReference type="ARBA" id="ARBA00023163"/>
    </source>
</evidence>
<dbReference type="Pfam" id="PF03466">
    <property type="entry name" value="LysR_substrate"/>
    <property type="match status" value="1"/>
</dbReference>
<dbReference type="PANTHER" id="PTHR30419">
    <property type="entry name" value="HTH-TYPE TRANSCRIPTIONAL REGULATOR YBHD"/>
    <property type="match status" value="1"/>
</dbReference>
<name>A0A917MLN0_9MICO</name>
<gene>
    <name evidence="6" type="ORF">GCM10010921_14820</name>
</gene>
<dbReference type="Gene3D" id="1.10.10.10">
    <property type="entry name" value="Winged helix-like DNA-binding domain superfamily/Winged helix DNA-binding domain"/>
    <property type="match status" value="1"/>
</dbReference>
<dbReference type="GO" id="GO:0005829">
    <property type="term" value="C:cytosol"/>
    <property type="evidence" value="ECO:0007669"/>
    <property type="project" value="TreeGrafter"/>
</dbReference>
<accession>A0A917MLN0</accession>
<dbReference type="EMBL" id="BMJY01000004">
    <property type="protein sequence ID" value="GGH41933.1"/>
    <property type="molecule type" value="Genomic_DNA"/>
</dbReference>